<accession>A0ABN5JIS0</accession>
<name>A0ABN5JIS0_FUSVA</name>
<dbReference type="GeneID" id="77468867"/>
<keyword evidence="3" id="KW-1185">Reference proteome</keyword>
<dbReference type="InterPro" id="IPR008271">
    <property type="entry name" value="Ser/Thr_kinase_AS"/>
</dbReference>
<dbReference type="EMBL" id="CP028103">
    <property type="protein sequence ID" value="AVQ32048.1"/>
    <property type="molecule type" value="Genomic_DNA"/>
</dbReference>
<organism evidence="2 3">
    <name type="scientific">Fusobacterium varium ATCC 27725</name>
    <dbReference type="NCBI Taxonomy" id="469618"/>
    <lineage>
        <taxon>Bacteria</taxon>
        <taxon>Fusobacteriati</taxon>
        <taxon>Fusobacteriota</taxon>
        <taxon>Fusobacteriia</taxon>
        <taxon>Fusobacteriales</taxon>
        <taxon>Fusobacteriaceae</taxon>
        <taxon>Fusobacterium</taxon>
    </lineage>
</organism>
<protein>
    <recommendedName>
        <fullName evidence="1">Protein kinase domain-containing protein</fullName>
    </recommendedName>
</protein>
<feature type="domain" description="Protein kinase" evidence="1">
    <location>
        <begin position="1"/>
        <end position="236"/>
    </location>
</feature>
<evidence type="ECO:0000313" key="2">
    <source>
        <dbReference type="EMBL" id="AVQ32048.1"/>
    </source>
</evidence>
<evidence type="ECO:0000313" key="3">
    <source>
        <dbReference type="Proteomes" id="UP000241238"/>
    </source>
</evidence>
<dbReference type="PROSITE" id="PS00108">
    <property type="entry name" value="PROTEIN_KINASE_ST"/>
    <property type="match status" value="1"/>
</dbReference>
<dbReference type="Proteomes" id="UP000241238">
    <property type="component" value="Chromosome"/>
</dbReference>
<dbReference type="Pfam" id="PF00069">
    <property type="entry name" value="Pkinase"/>
    <property type="match status" value="1"/>
</dbReference>
<dbReference type="PROSITE" id="PS50011">
    <property type="entry name" value="PROTEIN_KINASE_DOM"/>
    <property type="match status" value="1"/>
</dbReference>
<reference evidence="3" key="1">
    <citation type="journal article" date="2018" name="MSphere">
        <title>Fusobacterium Genomics Using MinION and Illumina Sequencing Enables Genome Completion and Correction.</title>
        <authorList>
            <person name="Todd S.M."/>
            <person name="Settlage R.E."/>
            <person name="Lahmers K.K."/>
            <person name="Slade D.J."/>
        </authorList>
    </citation>
    <scope>NUCLEOTIDE SEQUENCE [LARGE SCALE GENOMIC DNA]</scope>
    <source>
        <strain evidence="3">ATCC 27725</strain>
    </source>
</reference>
<dbReference type="SUPFAM" id="SSF56112">
    <property type="entry name" value="Protein kinase-like (PK-like)"/>
    <property type="match status" value="1"/>
</dbReference>
<dbReference type="InterPro" id="IPR011009">
    <property type="entry name" value="Kinase-like_dom_sf"/>
</dbReference>
<dbReference type="RefSeq" id="WP_005948417.1">
    <property type="nucleotide sequence ID" value="NZ_CP028103.1"/>
</dbReference>
<sequence>MERKQLDSILLRNGEQFITYLITDEAGEKSILKLINPEYLEYQDKYQKIKEQFQLEKQVLNLLNIEEIPKYIDSGDNFLHLSYIKGQNLQKYVESKKISVEEIEKIICSVSETAGKLHRLGIVHCDIKPSNIIYDGKKTYIIDFGSVSFRGEESIYIQGSKGFSSPEIYIHGAKRTVQDDIYSITALYCWLLSSQNYNSYIEENNEIFKIGLADKKEDRFKSTKELTGAIKTIRRE</sequence>
<dbReference type="SMART" id="SM00220">
    <property type="entry name" value="S_TKc"/>
    <property type="match status" value="1"/>
</dbReference>
<proteinExistence type="predicted"/>
<dbReference type="InterPro" id="IPR000719">
    <property type="entry name" value="Prot_kinase_dom"/>
</dbReference>
<gene>
    <name evidence="2" type="ORF">C4N18_12745</name>
</gene>
<evidence type="ECO:0000259" key="1">
    <source>
        <dbReference type="PROSITE" id="PS50011"/>
    </source>
</evidence>
<dbReference type="Gene3D" id="1.10.510.10">
    <property type="entry name" value="Transferase(Phosphotransferase) domain 1"/>
    <property type="match status" value="1"/>
</dbReference>
<dbReference type="PANTHER" id="PTHR24347">
    <property type="entry name" value="SERINE/THREONINE-PROTEIN KINASE"/>
    <property type="match status" value="1"/>
</dbReference>